<dbReference type="GO" id="GO:0005737">
    <property type="term" value="C:cytoplasm"/>
    <property type="evidence" value="ECO:0007669"/>
    <property type="project" value="UniProtKB-SubCell"/>
</dbReference>
<dbReference type="EMBL" id="UOGE01000018">
    <property type="protein sequence ID" value="VAX17169.1"/>
    <property type="molecule type" value="Genomic_DNA"/>
</dbReference>
<feature type="domain" description="Mur ligase N-terminal catalytic" evidence="9">
    <location>
        <begin position="9"/>
        <end position="105"/>
    </location>
</feature>
<dbReference type="InterPro" id="IPR004101">
    <property type="entry name" value="Mur_ligase_C"/>
</dbReference>
<evidence type="ECO:0000256" key="4">
    <source>
        <dbReference type="ARBA" id="ARBA00022490"/>
    </source>
</evidence>
<evidence type="ECO:0000256" key="5">
    <source>
        <dbReference type="ARBA" id="ARBA00022598"/>
    </source>
</evidence>
<dbReference type="GO" id="GO:0008763">
    <property type="term" value="F:UDP-N-acetylmuramate-L-alanine ligase activity"/>
    <property type="evidence" value="ECO:0007669"/>
    <property type="project" value="UniProtKB-EC"/>
</dbReference>
<keyword evidence="6" id="KW-0547">Nucleotide-binding</keyword>
<keyword evidence="4" id="KW-0963">Cytoplasm</keyword>
<evidence type="ECO:0000259" key="9">
    <source>
        <dbReference type="Pfam" id="PF01225"/>
    </source>
</evidence>
<proteinExistence type="inferred from homology"/>
<dbReference type="SUPFAM" id="SSF53244">
    <property type="entry name" value="MurD-like peptide ligases, peptide-binding domain"/>
    <property type="match status" value="1"/>
</dbReference>
<evidence type="ECO:0000259" key="10">
    <source>
        <dbReference type="Pfam" id="PF02875"/>
    </source>
</evidence>
<keyword evidence="5 12" id="KW-0436">Ligase</keyword>
<dbReference type="UniPathway" id="UPA00219"/>
<evidence type="ECO:0000256" key="2">
    <source>
        <dbReference type="ARBA" id="ARBA00004752"/>
    </source>
</evidence>
<dbReference type="InterPro" id="IPR036565">
    <property type="entry name" value="Mur-like_cat_sf"/>
</dbReference>
<dbReference type="InterPro" id="IPR000713">
    <property type="entry name" value="Mur_ligase_N"/>
</dbReference>
<dbReference type="EC" id="6.3.2.8" evidence="3"/>
<evidence type="ECO:0000313" key="12">
    <source>
        <dbReference type="EMBL" id="VAX17169.1"/>
    </source>
</evidence>
<dbReference type="PANTHER" id="PTHR43445:SF3">
    <property type="entry name" value="UDP-N-ACETYLMURAMATE--L-ALANINE LIGASE"/>
    <property type="match status" value="1"/>
</dbReference>
<evidence type="ECO:0000256" key="8">
    <source>
        <dbReference type="ARBA" id="ARBA00047833"/>
    </source>
</evidence>
<dbReference type="PANTHER" id="PTHR43445">
    <property type="entry name" value="UDP-N-ACETYLMURAMATE--L-ALANINE LIGASE-RELATED"/>
    <property type="match status" value="1"/>
</dbReference>
<comment type="subcellular location">
    <subcellularLocation>
        <location evidence="1">Cytoplasm</location>
    </subcellularLocation>
</comment>
<dbReference type="SUPFAM" id="SSF53623">
    <property type="entry name" value="MurD-like peptide ligases, catalytic domain"/>
    <property type="match status" value="1"/>
</dbReference>
<comment type="pathway">
    <text evidence="2">Cell wall biogenesis; peptidoglycan biosynthesis.</text>
</comment>
<dbReference type="AlphaFoldDB" id="A0A3B1BGD1"/>
<keyword evidence="7" id="KW-0067">ATP-binding</keyword>
<dbReference type="GO" id="GO:0005524">
    <property type="term" value="F:ATP binding"/>
    <property type="evidence" value="ECO:0007669"/>
    <property type="project" value="UniProtKB-KW"/>
</dbReference>
<evidence type="ECO:0000256" key="6">
    <source>
        <dbReference type="ARBA" id="ARBA00022741"/>
    </source>
</evidence>
<dbReference type="Pfam" id="PF02875">
    <property type="entry name" value="Mur_ligase_C"/>
    <property type="match status" value="1"/>
</dbReference>
<evidence type="ECO:0000256" key="1">
    <source>
        <dbReference type="ARBA" id="ARBA00004496"/>
    </source>
</evidence>
<dbReference type="NCBIfam" id="TIGR01082">
    <property type="entry name" value="murC"/>
    <property type="match status" value="1"/>
</dbReference>
<evidence type="ECO:0000259" key="11">
    <source>
        <dbReference type="Pfam" id="PF08245"/>
    </source>
</evidence>
<comment type="catalytic activity">
    <reaction evidence="8">
        <text>UDP-N-acetyl-alpha-D-muramate + L-alanine + ATP = UDP-N-acetyl-alpha-D-muramoyl-L-alanine + ADP + phosphate + H(+)</text>
        <dbReference type="Rhea" id="RHEA:23372"/>
        <dbReference type="ChEBI" id="CHEBI:15378"/>
        <dbReference type="ChEBI" id="CHEBI:30616"/>
        <dbReference type="ChEBI" id="CHEBI:43474"/>
        <dbReference type="ChEBI" id="CHEBI:57972"/>
        <dbReference type="ChEBI" id="CHEBI:70757"/>
        <dbReference type="ChEBI" id="CHEBI:83898"/>
        <dbReference type="ChEBI" id="CHEBI:456216"/>
        <dbReference type="EC" id="6.3.2.8"/>
    </reaction>
</comment>
<evidence type="ECO:0000256" key="7">
    <source>
        <dbReference type="ARBA" id="ARBA00022840"/>
    </source>
</evidence>
<dbReference type="InterPro" id="IPR013221">
    <property type="entry name" value="Mur_ligase_cen"/>
</dbReference>
<dbReference type="SUPFAM" id="SSF51984">
    <property type="entry name" value="MurCD N-terminal domain"/>
    <property type="match status" value="1"/>
</dbReference>
<organism evidence="12">
    <name type="scientific">hydrothermal vent metagenome</name>
    <dbReference type="NCBI Taxonomy" id="652676"/>
    <lineage>
        <taxon>unclassified sequences</taxon>
        <taxon>metagenomes</taxon>
        <taxon>ecological metagenomes</taxon>
    </lineage>
</organism>
<dbReference type="Gene3D" id="3.40.1190.10">
    <property type="entry name" value="Mur-like, catalytic domain"/>
    <property type="match status" value="1"/>
</dbReference>
<dbReference type="HAMAP" id="MF_00046">
    <property type="entry name" value="MurC"/>
    <property type="match status" value="1"/>
</dbReference>
<protein>
    <recommendedName>
        <fullName evidence="3">UDP-N-acetylmuramate--L-alanine ligase</fullName>
        <ecNumber evidence="3">6.3.2.8</ecNumber>
    </recommendedName>
</protein>
<dbReference type="InterPro" id="IPR050061">
    <property type="entry name" value="MurCDEF_pg_biosynth"/>
</dbReference>
<evidence type="ECO:0000256" key="3">
    <source>
        <dbReference type="ARBA" id="ARBA00012211"/>
    </source>
</evidence>
<dbReference type="InterPro" id="IPR036615">
    <property type="entry name" value="Mur_ligase_C_dom_sf"/>
</dbReference>
<dbReference type="Gene3D" id="3.40.50.720">
    <property type="entry name" value="NAD(P)-binding Rossmann-like Domain"/>
    <property type="match status" value="1"/>
</dbReference>
<dbReference type="Pfam" id="PF01225">
    <property type="entry name" value="Mur_ligase"/>
    <property type="match status" value="1"/>
</dbReference>
<accession>A0A3B1BGD1</accession>
<sequence>MRFGKTKKLHFVGIGGSGMSGIAEILLNMEYMVTGSDMAESEATRHLEGIGAKIVFEHSADNVGDADVVVISSAIRADNPEVLEAKAMMIPVIPRAEMLAELMRMKFAVAVAGSHGKTTTTSMIAVALTKGNLDPTIIIGGKVDRFGSGAVLGKSDFLVAEADESDGSFLNLYPSIAVVTNVDAEHLDYYGTFDNVKKAFTRFINKTPFYGVSALCLDDPAIQEIIPNLEKRIATYGINSTADITARDIEFNNLESSFTVAAQGKEVGRVTINMPGIHNVYNALAAILVGLELEIKPDDVLASLDGFAGVQRRLEVKGESRGVMVIDDYAHHPIEIKAALRAIKEGFGTRRLVVAFQPHRYTRTRDHLEEFHKSFYDADELIVTEIFAAGEEPIEGIGGELIAKGAAAHGKKGIRFLPTLDGVVDELADMAREGDIVVTLGAGNIVTVGSRLLEKLEKINRKV</sequence>
<dbReference type="GO" id="GO:0009252">
    <property type="term" value="P:peptidoglycan biosynthetic process"/>
    <property type="evidence" value="ECO:0007669"/>
    <property type="project" value="UniProtKB-UniPathway"/>
</dbReference>
<gene>
    <name evidence="12" type="ORF">MNBD_NITROSPINAE02-1347</name>
</gene>
<reference evidence="12" key="1">
    <citation type="submission" date="2018-06" db="EMBL/GenBank/DDBJ databases">
        <authorList>
            <person name="Zhirakovskaya E."/>
        </authorList>
    </citation>
    <scope>NUCLEOTIDE SEQUENCE</scope>
</reference>
<name>A0A3B1BGD1_9ZZZZ</name>
<feature type="domain" description="Mur ligase C-terminal" evidence="10">
    <location>
        <begin position="312"/>
        <end position="443"/>
    </location>
</feature>
<dbReference type="Pfam" id="PF08245">
    <property type="entry name" value="Mur_ligase_M"/>
    <property type="match status" value="1"/>
</dbReference>
<dbReference type="Gene3D" id="3.90.190.20">
    <property type="entry name" value="Mur ligase, C-terminal domain"/>
    <property type="match status" value="1"/>
</dbReference>
<feature type="domain" description="Mur ligase central" evidence="11">
    <location>
        <begin position="111"/>
        <end position="289"/>
    </location>
</feature>
<dbReference type="InterPro" id="IPR005758">
    <property type="entry name" value="UDP-N-AcMur_Ala_ligase_MurC"/>
</dbReference>